<dbReference type="Proteomes" id="UP000663856">
    <property type="component" value="Unassembled WGS sequence"/>
</dbReference>
<organism evidence="3 4">
    <name type="scientific">Rotaria magnacalcarata</name>
    <dbReference type="NCBI Taxonomy" id="392030"/>
    <lineage>
        <taxon>Eukaryota</taxon>
        <taxon>Metazoa</taxon>
        <taxon>Spiralia</taxon>
        <taxon>Gnathifera</taxon>
        <taxon>Rotifera</taxon>
        <taxon>Eurotatoria</taxon>
        <taxon>Bdelloidea</taxon>
        <taxon>Philodinida</taxon>
        <taxon>Philodinidae</taxon>
        <taxon>Rotaria</taxon>
    </lineage>
</organism>
<feature type="compositionally biased region" description="Acidic residues" evidence="2">
    <location>
        <begin position="105"/>
        <end position="118"/>
    </location>
</feature>
<feature type="region of interest" description="Disordered" evidence="2">
    <location>
        <begin position="468"/>
        <end position="498"/>
    </location>
</feature>
<gene>
    <name evidence="3" type="ORF">WKI299_LOCUS34829</name>
</gene>
<dbReference type="AlphaFoldDB" id="A0A816ZD44"/>
<evidence type="ECO:0000256" key="2">
    <source>
        <dbReference type="SAM" id="MobiDB-lite"/>
    </source>
</evidence>
<evidence type="ECO:0008006" key="5">
    <source>
        <dbReference type="Google" id="ProtNLM"/>
    </source>
</evidence>
<accession>A0A816ZD44</accession>
<feature type="compositionally biased region" description="Polar residues" evidence="2">
    <location>
        <begin position="1"/>
        <end position="15"/>
    </location>
</feature>
<feature type="compositionally biased region" description="Polar residues" evidence="2">
    <location>
        <begin position="140"/>
        <end position="159"/>
    </location>
</feature>
<sequence length="498" mass="57022">MQRSKSIESVTSVASSCRGGEKTASPTHMIIQREIDNKIMLLPVTHLVNISVTRIKINNTATFKVDNNSRKQYRGNIIQLGTKEICMEQFQVFEMTAGADQHNETDDEIHETNENEEYDERKKSSKKQVPTSFKVHERINTGSNPGLAVSSTKQTTNIVQKKHHLKSKPSQIDEDLNEPSSNEDEEYRITTNDSSYNNISSTKSIHKSTTTTLKKNAKKTSTNEFQIEHQREQQRVSNRQILINSQVQNIHSRENDTAVLVISNSEQEQQLHNIGSSDMLCRYDTLSKKCNKLTKENAELQLECDRLTKENQIIKKSTMPIPDAAGRQWFINMGKYFSYKTTDTNIATHALNLGIDDPRDLIACIEDTTSNTVRQVIRHLYSSDKLLTMKGTEVPEDRRLIIRQFAESQKGPISNRTFNEAINGVFRSRKCELKAEKQQKKKSMAIEENNNTNKHVNCLDKGQKTLIQMMNKNQHSKSNDSNYDKENHNVEEIQDDNE</sequence>
<reference evidence="3" key="1">
    <citation type="submission" date="2021-02" db="EMBL/GenBank/DDBJ databases">
        <authorList>
            <person name="Nowell W R."/>
        </authorList>
    </citation>
    <scope>NUCLEOTIDE SEQUENCE</scope>
</reference>
<evidence type="ECO:0000313" key="4">
    <source>
        <dbReference type="Proteomes" id="UP000663856"/>
    </source>
</evidence>
<feature type="compositionally biased region" description="Acidic residues" evidence="2">
    <location>
        <begin position="172"/>
        <end position="186"/>
    </location>
</feature>
<evidence type="ECO:0000313" key="3">
    <source>
        <dbReference type="EMBL" id="CAF2207529.1"/>
    </source>
</evidence>
<feature type="compositionally biased region" description="Basic and acidic residues" evidence="2">
    <location>
        <begin position="482"/>
        <end position="491"/>
    </location>
</feature>
<evidence type="ECO:0000256" key="1">
    <source>
        <dbReference type="SAM" id="Coils"/>
    </source>
</evidence>
<feature type="coiled-coil region" evidence="1">
    <location>
        <begin position="283"/>
        <end position="317"/>
    </location>
</feature>
<comment type="caution">
    <text evidence="3">The sequence shown here is derived from an EMBL/GenBank/DDBJ whole genome shotgun (WGS) entry which is preliminary data.</text>
</comment>
<name>A0A816ZD44_9BILA</name>
<feature type="region of interest" description="Disordered" evidence="2">
    <location>
        <begin position="99"/>
        <end position="188"/>
    </location>
</feature>
<protein>
    <recommendedName>
        <fullName evidence="5">BEN domain-containing protein</fullName>
    </recommendedName>
</protein>
<feature type="region of interest" description="Disordered" evidence="2">
    <location>
        <begin position="1"/>
        <end position="25"/>
    </location>
</feature>
<proteinExistence type="predicted"/>
<keyword evidence="1" id="KW-0175">Coiled coil</keyword>
<dbReference type="EMBL" id="CAJNRF010016600">
    <property type="protein sequence ID" value="CAF2207529.1"/>
    <property type="molecule type" value="Genomic_DNA"/>
</dbReference>